<keyword evidence="3 5" id="KW-0067">ATP-binding</keyword>
<dbReference type="Gene3D" id="3.40.50.300">
    <property type="entry name" value="P-loop containing nucleotide triphosphate hydrolases"/>
    <property type="match status" value="1"/>
</dbReference>
<keyword evidence="2" id="KW-0547">Nucleotide-binding</keyword>
<evidence type="ECO:0000259" key="4">
    <source>
        <dbReference type="PROSITE" id="PS50893"/>
    </source>
</evidence>
<evidence type="ECO:0000313" key="5">
    <source>
        <dbReference type="EMBL" id="CAA6810493.1"/>
    </source>
</evidence>
<organism evidence="5">
    <name type="scientific">uncultured Thiotrichaceae bacterium</name>
    <dbReference type="NCBI Taxonomy" id="298394"/>
    <lineage>
        <taxon>Bacteria</taxon>
        <taxon>Pseudomonadati</taxon>
        <taxon>Pseudomonadota</taxon>
        <taxon>Gammaproteobacteria</taxon>
        <taxon>Thiotrichales</taxon>
        <taxon>Thiotrichaceae</taxon>
        <taxon>environmental samples</taxon>
    </lineage>
</organism>
<dbReference type="InterPro" id="IPR017871">
    <property type="entry name" value="ABC_transporter-like_CS"/>
</dbReference>
<dbReference type="GO" id="GO:0043190">
    <property type="term" value="C:ATP-binding cassette (ABC) transporter complex"/>
    <property type="evidence" value="ECO:0007669"/>
    <property type="project" value="InterPro"/>
</dbReference>
<dbReference type="GO" id="GO:0005524">
    <property type="term" value="F:ATP binding"/>
    <property type="evidence" value="ECO:0007669"/>
    <property type="project" value="UniProtKB-KW"/>
</dbReference>
<dbReference type="EMBL" id="CACVAT010000152">
    <property type="protein sequence ID" value="CAA6810493.1"/>
    <property type="molecule type" value="Genomic_DNA"/>
</dbReference>
<dbReference type="InterPro" id="IPR050093">
    <property type="entry name" value="ABC_SmlMolc_Importer"/>
</dbReference>
<dbReference type="GO" id="GO:0022857">
    <property type="term" value="F:transmembrane transporter activity"/>
    <property type="evidence" value="ECO:0007669"/>
    <property type="project" value="InterPro"/>
</dbReference>
<dbReference type="InterPro" id="IPR003439">
    <property type="entry name" value="ABC_transporter-like_ATP-bd"/>
</dbReference>
<dbReference type="SMART" id="SM00382">
    <property type="entry name" value="AAA"/>
    <property type="match status" value="1"/>
</dbReference>
<evidence type="ECO:0000256" key="2">
    <source>
        <dbReference type="ARBA" id="ARBA00022741"/>
    </source>
</evidence>
<gene>
    <name evidence="5" type="ORF">HELGO_WM32787</name>
</gene>
<dbReference type="PANTHER" id="PTHR42781">
    <property type="entry name" value="SPERMIDINE/PUTRESCINE IMPORT ATP-BINDING PROTEIN POTA"/>
    <property type="match status" value="1"/>
</dbReference>
<dbReference type="InterPro" id="IPR008995">
    <property type="entry name" value="Mo/tungstate-bd_C_term_dom"/>
</dbReference>
<dbReference type="InterPro" id="IPR013611">
    <property type="entry name" value="Transp-assoc_OB_typ2"/>
</dbReference>
<dbReference type="PROSITE" id="PS50893">
    <property type="entry name" value="ABC_TRANSPORTER_2"/>
    <property type="match status" value="1"/>
</dbReference>
<reference evidence="5" key="1">
    <citation type="submission" date="2020-01" db="EMBL/GenBank/DDBJ databases">
        <authorList>
            <person name="Meier V. D."/>
            <person name="Meier V D."/>
        </authorList>
    </citation>
    <scope>NUCLEOTIDE SEQUENCE</scope>
    <source>
        <strain evidence="5">HLG_WM_MAG_09</strain>
    </source>
</reference>
<dbReference type="SUPFAM" id="SSF52540">
    <property type="entry name" value="P-loop containing nucleoside triphosphate hydrolases"/>
    <property type="match status" value="1"/>
</dbReference>
<proteinExistence type="predicted"/>
<keyword evidence="1" id="KW-0813">Transport</keyword>
<name>A0A6S6T5S5_9GAMM</name>
<dbReference type="PROSITE" id="PS00211">
    <property type="entry name" value="ABC_TRANSPORTER_1"/>
    <property type="match status" value="1"/>
</dbReference>
<dbReference type="SUPFAM" id="SSF50331">
    <property type="entry name" value="MOP-like"/>
    <property type="match status" value="1"/>
</dbReference>
<dbReference type="AlphaFoldDB" id="A0A6S6T5S5"/>
<feature type="domain" description="ABC transporter" evidence="4">
    <location>
        <begin position="4"/>
        <end position="236"/>
    </location>
</feature>
<dbReference type="InterPro" id="IPR027417">
    <property type="entry name" value="P-loop_NTPase"/>
</dbReference>
<dbReference type="GO" id="GO:0016887">
    <property type="term" value="F:ATP hydrolysis activity"/>
    <property type="evidence" value="ECO:0007669"/>
    <property type="project" value="InterPro"/>
</dbReference>
<dbReference type="FunFam" id="3.40.50.300:FF:000425">
    <property type="entry name" value="Probable ABC transporter, ATP-binding subunit"/>
    <property type="match status" value="1"/>
</dbReference>
<dbReference type="Gene3D" id="2.40.50.100">
    <property type="match status" value="1"/>
</dbReference>
<dbReference type="InterPro" id="IPR003593">
    <property type="entry name" value="AAA+_ATPase"/>
</dbReference>
<evidence type="ECO:0000256" key="3">
    <source>
        <dbReference type="ARBA" id="ARBA00022840"/>
    </source>
</evidence>
<accession>A0A6S6T5S5</accession>
<dbReference type="PANTHER" id="PTHR42781:SF8">
    <property type="entry name" value="BICARBONATE TRANSPORT ATP-BINDING PROTEIN CMPC"/>
    <property type="match status" value="1"/>
</dbReference>
<sequence>MTTLTLENIYIEYGDTTIVHDINLAVKDGDIGCLLGPSGCGKTTLLRAIAGFENIKSGTIRLGDQVISSTTTHLPPEQRNIGMVFQDYALFPHLSVGDNITFGIRQQSNANKQQRIQELLKLVNLSGYENRYPHELSGGQQQRIALARALAPRPKLLLMDEPLGSQDLELREILAREVRDILKREGTTAILVTHDQHEAFAMADEIGVLGNGRLQQWDKGYQLYHEPDNRFVAEFIGQGSLLPGTVLNPKRLATPLGDIDARIPGSCQQGCLLDVLIRPDDIQLSESGEHTAQITSRAFRGAQYMYTLGLNDKHHILALAPSHQVHDVGEIINFTLDMQHLVTLHHTEPR</sequence>
<dbReference type="GO" id="GO:0015697">
    <property type="term" value="P:quaternary ammonium group transport"/>
    <property type="evidence" value="ECO:0007669"/>
    <property type="project" value="UniProtKB-ARBA"/>
</dbReference>
<dbReference type="Pfam" id="PF00005">
    <property type="entry name" value="ABC_tran"/>
    <property type="match status" value="1"/>
</dbReference>
<dbReference type="Pfam" id="PF08402">
    <property type="entry name" value="TOBE_2"/>
    <property type="match status" value="1"/>
</dbReference>
<protein>
    <submittedName>
        <fullName evidence="5">Ferric iron ABC transporter, ATP-binding protein</fullName>
    </submittedName>
</protein>
<evidence type="ECO:0000256" key="1">
    <source>
        <dbReference type="ARBA" id="ARBA00022448"/>
    </source>
</evidence>